<dbReference type="PANTHER" id="PTHR31267:SF5">
    <property type="match status" value="1"/>
</dbReference>
<proteinExistence type="predicted"/>
<protein>
    <submittedName>
        <fullName evidence="2">Uncharacterized protein</fullName>
    </submittedName>
</protein>
<reference evidence="2" key="1">
    <citation type="submission" date="2023-04" db="EMBL/GenBank/DDBJ databases">
        <authorList>
            <person name="Vijverberg K."/>
            <person name="Xiong W."/>
            <person name="Schranz E."/>
        </authorList>
    </citation>
    <scope>NUCLEOTIDE SEQUENCE</scope>
</reference>
<dbReference type="EMBL" id="OX465078">
    <property type="protein sequence ID" value="CAI9272634.1"/>
    <property type="molecule type" value="Genomic_DNA"/>
</dbReference>
<name>A0AA35VPH7_LACSI</name>
<evidence type="ECO:0000313" key="2">
    <source>
        <dbReference type="EMBL" id="CAI9272634.1"/>
    </source>
</evidence>
<feature type="region of interest" description="Disordered" evidence="1">
    <location>
        <begin position="191"/>
        <end position="236"/>
    </location>
</feature>
<accession>A0AA35VPH7</accession>
<dbReference type="AlphaFoldDB" id="A0AA35VPH7"/>
<evidence type="ECO:0000313" key="3">
    <source>
        <dbReference type="Proteomes" id="UP001177003"/>
    </source>
</evidence>
<organism evidence="2 3">
    <name type="scientific">Lactuca saligna</name>
    <name type="common">Willowleaf lettuce</name>
    <dbReference type="NCBI Taxonomy" id="75948"/>
    <lineage>
        <taxon>Eukaryota</taxon>
        <taxon>Viridiplantae</taxon>
        <taxon>Streptophyta</taxon>
        <taxon>Embryophyta</taxon>
        <taxon>Tracheophyta</taxon>
        <taxon>Spermatophyta</taxon>
        <taxon>Magnoliopsida</taxon>
        <taxon>eudicotyledons</taxon>
        <taxon>Gunneridae</taxon>
        <taxon>Pentapetalae</taxon>
        <taxon>asterids</taxon>
        <taxon>campanulids</taxon>
        <taxon>Asterales</taxon>
        <taxon>Asteraceae</taxon>
        <taxon>Cichorioideae</taxon>
        <taxon>Cichorieae</taxon>
        <taxon>Lactucinae</taxon>
        <taxon>Lactuca</taxon>
    </lineage>
</organism>
<sequence length="497" mass="55899">MTQYGMLNNGVQVRDASQMFMFGDTNLVHGLPNRLVYSQPQNQVLHAQFQGQFFSQGGGQTRKAQKVNNQDRYKEFCGIQESGMEYVSGSWSALKQTAVAEASSGDSGVQEEWSGLSFQNPVLSNENQPSNMVELESGKQQTPWLYNILPEEVTFRNSDCSGMSGFMDRSAVSVKKEDGEKKSTFEVKPGIGQQVASSRRQPNKWMDVPMQQNPPTPSTSYPTNRKMESGKMHQSGYHGHAVCSLNQAPMNYDPRMIKKEKVEYDNTVPQQLDVAKKNMVVLNSKKRKASTFEQLPWHKEVTEGFTRLHDTSNAELEWANSVNRMPEKVADLMSIVDRKRRRLILTTQLMQMLFQSAPNIVISEDATKHCDTITYYVAKFGLGDACRTSRSSVEQGSLLKVVEGFIDRSKRLEDMLLRWEKEGSSILDIKVEFQDLEKFSVINRFAKFHSRGPLVITADTSSSGGASSTVQKLNPQRYVTASEMPSVVPQGQYCLSL</sequence>
<gene>
    <name evidence="2" type="ORF">LSALG_LOCUS12839</name>
</gene>
<dbReference type="PANTHER" id="PTHR31267">
    <property type="entry name" value="DENTIN SIALOPHOSPHOPROTEIN-LIKE PROTEIN"/>
    <property type="match status" value="1"/>
</dbReference>
<dbReference type="Proteomes" id="UP001177003">
    <property type="component" value="Chromosome 2"/>
</dbReference>
<keyword evidence="3" id="KW-1185">Reference proteome</keyword>
<evidence type="ECO:0000256" key="1">
    <source>
        <dbReference type="SAM" id="MobiDB-lite"/>
    </source>
</evidence>